<keyword evidence="3" id="KW-1185">Reference proteome</keyword>
<reference evidence="2 3" key="1">
    <citation type="submission" date="2018-07" db="EMBL/GenBank/DDBJ databases">
        <title>The complete nuclear genome of the prasinophyte Chloropicon primus (CCMP1205).</title>
        <authorList>
            <person name="Pombert J.-F."/>
            <person name="Otis C."/>
            <person name="Turmel M."/>
            <person name="Lemieux C."/>
        </authorList>
    </citation>
    <scope>NUCLEOTIDE SEQUENCE [LARGE SCALE GENOMIC DNA]</scope>
    <source>
        <strain evidence="2 3">CCMP1205</strain>
    </source>
</reference>
<gene>
    <name evidence="2" type="ORF">A3770_11p61970</name>
</gene>
<dbReference type="Pfam" id="PF17775">
    <property type="entry name" value="YchJ_M-like"/>
    <property type="match status" value="1"/>
</dbReference>
<evidence type="ECO:0000313" key="3">
    <source>
        <dbReference type="Proteomes" id="UP000316726"/>
    </source>
</evidence>
<dbReference type="InterPro" id="IPR048469">
    <property type="entry name" value="YchJ-like_M"/>
</dbReference>
<feature type="domain" description="YchJ-like middle NTF2-like" evidence="1">
    <location>
        <begin position="70"/>
        <end position="180"/>
    </location>
</feature>
<protein>
    <recommendedName>
        <fullName evidence="1">YchJ-like middle NTF2-like domain-containing protein</fullName>
    </recommendedName>
</protein>
<accession>A0A5B8MSP6</accession>
<dbReference type="SUPFAM" id="SSF54427">
    <property type="entry name" value="NTF2-like"/>
    <property type="match status" value="1"/>
</dbReference>
<organism evidence="2 3">
    <name type="scientific">Chloropicon primus</name>
    <dbReference type="NCBI Taxonomy" id="1764295"/>
    <lineage>
        <taxon>Eukaryota</taxon>
        <taxon>Viridiplantae</taxon>
        <taxon>Chlorophyta</taxon>
        <taxon>Chloropicophyceae</taxon>
        <taxon>Chloropicales</taxon>
        <taxon>Chloropicaceae</taxon>
        <taxon>Chloropicon</taxon>
    </lineage>
</organism>
<dbReference type="Gene3D" id="3.10.450.50">
    <property type="match status" value="1"/>
</dbReference>
<name>A0A5B8MSP6_9CHLO</name>
<evidence type="ECO:0000313" key="2">
    <source>
        <dbReference type="EMBL" id="QDZ23679.1"/>
    </source>
</evidence>
<dbReference type="EMBL" id="CP031044">
    <property type="protein sequence ID" value="QDZ23679.1"/>
    <property type="molecule type" value="Genomic_DNA"/>
</dbReference>
<sequence length="182" mass="20420">MPRRRGLRRHDLRGAPSRLLAAGFGKEGKGFGSKQSTMSKDELCPCGQEGLAYKSCCKAYHLKTRKAESPRRLLRTRFTAYAKARKGDAVLSRYLVETAVKPDSSKELEALCKDIEASCDKLQFSNLKVLEEAEHESHAVIKFSYTVRVQGQKGFNLGAPEQIEETSHFVKSDGVWYFNDSV</sequence>
<dbReference type="Proteomes" id="UP000316726">
    <property type="component" value="Chromosome 11"/>
</dbReference>
<dbReference type="STRING" id="1764295.A0A5B8MSP6"/>
<dbReference type="InterPro" id="IPR032710">
    <property type="entry name" value="NTF2-like_dom_sf"/>
</dbReference>
<evidence type="ECO:0000259" key="1">
    <source>
        <dbReference type="Pfam" id="PF17775"/>
    </source>
</evidence>
<proteinExistence type="predicted"/>
<dbReference type="AlphaFoldDB" id="A0A5B8MSP6"/>